<keyword evidence="1" id="KW-0812">Transmembrane</keyword>
<dbReference type="GeneID" id="94687007"/>
<proteinExistence type="predicted"/>
<feature type="transmembrane region" description="Helical" evidence="1">
    <location>
        <begin position="23"/>
        <end position="45"/>
    </location>
</feature>
<evidence type="ECO:0000313" key="3">
    <source>
        <dbReference type="Proteomes" id="UP001107961"/>
    </source>
</evidence>
<dbReference type="RefSeq" id="WP_026949229.1">
    <property type="nucleotide sequence ID" value="NZ_CBDDTQ010000005.1"/>
</dbReference>
<dbReference type="KEGG" id="axe:P40_11900"/>
<accession>A0A9Q3W3P9</accession>
<evidence type="ECO:0000313" key="2">
    <source>
        <dbReference type="EMBL" id="MCE7508668.1"/>
    </source>
</evidence>
<reference evidence="2" key="1">
    <citation type="submission" date="2022-01" db="EMBL/GenBank/DDBJ databases">
        <authorList>
            <person name="Karlyshev A.V."/>
            <person name="Jaspars M."/>
        </authorList>
    </citation>
    <scope>NUCLEOTIDE SEQUENCE</scope>
    <source>
        <strain evidence="2">AGSA3-2</strain>
    </source>
</reference>
<gene>
    <name evidence="2" type="ORF">LZG35_08460</name>
</gene>
<evidence type="ECO:0008006" key="4">
    <source>
        <dbReference type="Google" id="ProtNLM"/>
    </source>
</evidence>
<dbReference type="Proteomes" id="UP001107961">
    <property type="component" value="Unassembled WGS sequence"/>
</dbReference>
<dbReference type="InterPro" id="IPR027056">
    <property type="entry name" value="Gluconate_2DH_su3"/>
</dbReference>
<keyword evidence="3" id="KW-1185">Reference proteome</keyword>
<keyword evidence="1" id="KW-1133">Transmembrane helix</keyword>
<dbReference type="Pfam" id="PF13618">
    <property type="entry name" value="Gluconate_2-dh3"/>
    <property type="match status" value="1"/>
</dbReference>
<keyword evidence="1" id="KW-0472">Membrane</keyword>
<organism evidence="2 3">
    <name type="scientific">Alloalcanivorax xenomutans</name>
    <dbReference type="NCBI Taxonomy" id="1094342"/>
    <lineage>
        <taxon>Bacteria</taxon>
        <taxon>Pseudomonadati</taxon>
        <taxon>Pseudomonadota</taxon>
        <taxon>Gammaproteobacteria</taxon>
        <taxon>Oceanospirillales</taxon>
        <taxon>Alcanivoracaceae</taxon>
        <taxon>Alloalcanivorax</taxon>
    </lineage>
</organism>
<evidence type="ECO:0000256" key="1">
    <source>
        <dbReference type="SAM" id="Phobius"/>
    </source>
</evidence>
<comment type="caution">
    <text evidence="2">The sequence shown here is derived from an EMBL/GenBank/DDBJ whole genome shotgun (WGS) entry which is preliminary data.</text>
</comment>
<protein>
    <recommendedName>
        <fullName evidence="4">Gluconate 2-dehydrogenase subunit 3 family protein</fullName>
    </recommendedName>
</protein>
<sequence length="211" mass="23971">MTQQYSAPPGPEWLQQGLARRRFLQWTLAASAVMAGVAAGGFFWLRRSPLDQRRIPDWAGELSAREFLLFDRCRRVLLPTEGRDLPDTETVPVVANVQRTLSLLAPAPRQQLSQGLGLFDNAAVFRHGRRFVDLDDETARDYFDRWGRGLVLQRTLATVIKQLVYSAYWRDERTWPALEFDGPVSDRWGLAYLGNAPMPEEQGNVQTGVPE</sequence>
<dbReference type="EMBL" id="JAJVKT010000008">
    <property type="protein sequence ID" value="MCE7508668.1"/>
    <property type="molecule type" value="Genomic_DNA"/>
</dbReference>
<name>A0A9Q3W3P9_9GAMM</name>
<dbReference type="AlphaFoldDB" id="A0A9Q3W3P9"/>
<dbReference type="PROSITE" id="PS51318">
    <property type="entry name" value="TAT"/>
    <property type="match status" value="1"/>
</dbReference>
<dbReference type="InterPro" id="IPR006311">
    <property type="entry name" value="TAT_signal"/>
</dbReference>